<evidence type="ECO:0000256" key="2">
    <source>
        <dbReference type="ARBA" id="ARBA00022737"/>
    </source>
</evidence>
<dbReference type="EMBL" id="VSWD01000002">
    <property type="protein sequence ID" value="KAK3107515.1"/>
    <property type="molecule type" value="Genomic_DNA"/>
</dbReference>
<sequence>MEIFHFLEQVFIGNELGLIKGVYQKWPRRSQPLLSMVEAIRNKYADDDDSEFDYIQVHSKGSIMTDSGHLFLPPILALDDCRIQTAGDQNQLLSYCNTVKELDLTKNKISDWSEVLKMLRCLPKLWFLNLTSNPLQRASWPDGNIADSFSNIKHLILNNTEVDWGIVMKLLTVFPCISELHLSLNKFSSVDIPENFPPYASLIKLHFAQNKIKEWSELNKIGRTFPNLEVFVGMESELETLQCEDDFEDYFSKLSSLNLSATKLQSWEDVDEIKNFPALKGVRLSGVPFLEEIEKKTRRQQIIARLPNIEQLNGSPIPEGEREDAERAFIRQYMDQEERPNRYYELEEKYGKLDPLANIDLRPKDVIKMKVFFFDNVQEINVNAKQTVKEFKKVLSNVVGLPTSKMILFHKQIVNGNLMDVVNLRNPNKFLWTLNLTEEDCFIVDGKDEEIRAVSSNKVQVLKDDSKGASFNIRF</sequence>
<gene>
    <name evidence="3" type="ORF">FSP39_016332</name>
</gene>
<reference evidence="3" key="1">
    <citation type="submission" date="2019-08" db="EMBL/GenBank/DDBJ databases">
        <title>The improved chromosome-level genome for the pearl oyster Pinctada fucata martensii using PacBio sequencing and Hi-C.</title>
        <authorList>
            <person name="Zheng Z."/>
        </authorList>
    </citation>
    <scope>NUCLEOTIDE SEQUENCE</scope>
    <source>
        <strain evidence="3">ZZ-2019</strain>
        <tissue evidence="3">Adductor muscle</tissue>
    </source>
</reference>
<keyword evidence="1" id="KW-0433">Leucine-rich repeat</keyword>
<name>A0AA88YW97_PINIB</name>
<keyword evidence="2" id="KW-0677">Repeat</keyword>
<proteinExistence type="predicted"/>
<protein>
    <recommendedName>
        <fullName evidence="5">Tubulin-specific chaperone cofactor E-like protein</fullName>
    </recommendedName>
</protein>
<dbReference type="SUPFAM" id="SSF54236">
    <property type="entry name" value="Ubiquitin-like"/>
    <property type="match status" value="1"/>
</dbReference>
<dbReference type="InterPro" id="IPR029071">
    <property type="entry name" value="Ubiquitin-like_domsf"/>
</dbReference>
<dbReference type="Gene3D" id="3.80.10.10">
    <property type="entry name" value="Ribonuclease Inhibitor"/>
    <property type="match status" value="3"/>
</dbReference>
<dbReference type="PANTHER" id="PTHR18849:SF0">
    <property type="entry name" value="CILIA- AND FLAGELLA-ASSOCIATED PROTEIN 410-RELATED"/>
    <property type="match status" value="1"/>
</dbReference>
<evidence type="ECO:0000313" key="3">
    <source>
        <dbReference type="EMBL" id="KAK3107515.1"/>
    </source>
</evidence>
<organism evidence="3 4">
    <name type="scientific">Pinctada imbricata</name>
    <name type="common">Atlantic pearl-oyster</name>
    <name type="synonym">Pinctada martensii</name>
    <dbReference type="NCBI Taxonomy" id="66713"/>
    <lineage>
        <taxon>Eukaryota</taxon>
        <taxon>Metazoa</taxon>
        <taxon>Spiralia</taxon>
        <taxon>Lophotrochozoa</taxon>
        <taxon>Mollusca</taxon>
        <taxon>Bivalvia</taxon>
        <taxon>Autobranchia</taxon>
        <taxon>Pteriomorphia</taxon>
        <taxon>Pterioida</taxon>
        <taxon>Pterioidea</taxon>
        <taxon>Pteriidae</taxon>
        <taxon>Pinctada</taxon>
    </lineage>
</organism>
<dbReference type="SUPFAM" id="SSF52058">
    <property type="entry name" value="L domain-like"/>
    <property type="match status" value="1"/>
</dbReference>
<accession>A0AA88YW97</accession>
<evidence type="ECO:0008006" key="5">
    <source>
        <dbReference type="Google" id="ProtNLM"/>
    </source>
</evidence>
<evidence type="ECO:0000256" key="1">
    <source>
        <dbReference type="ARBA" id="ARBA00022614"/>
    </source>
</evidence>
<dbReference type="InterPro" id="IPR032675">
    <property type="entry name" value="LRR_dom_sf"/>
</dbReference>
<dbReference type="PANTHER" id="PTHR18849">
    <property type="entry name" value="LEUCINE RICH REPEAT PROTEIN"/>
    <property type="match status" value="1"/>
</dbReference>
<comment type="caution">
    <text evidence="3">The sequence shown here is derived from an EMBL/GenBank/DDBJ whole genome shotgun (WGS) entry which is preliminary data.</text>
</comment>
<dbReference type="Proteomes" id="UP001186944">
    <property type="component" value="Unassembled WGS sequence"/>
</dbReference>
<dbReference type="AlphaFoldDB" id="A0AA88YW97"/>
<evidence type="ECO:0000313" key="4">
    <source>
        <dbReference type="Proteomes" id="UP001186944"/>
    </source>
</evidence>
<keyword evidence="4" id="KW-1185">Reference proteome</keyword>